<keyword evidence="1" id="KW-0802">TPR repeat</keyword>
<dbReference type="InterPro" id="IPR011990">
    <property type="entry name" value="TPR-like_helical_dom_sf"/>
</dbReference>
<dbReference type="Gene3D" id="1.25.40.10">
    <property type="entry name" value="Tetratricopeptide repeat domain"/>
    <property type="match status" value="1"/>
</dbReference>
<dbReference type="Gene3D" id="3.40.50.410">
    <property type="entry name" value="von Willebrand factor, type A domain"/>
    <property type="match status" value="1"/>
</dbReference>
<evidence type="ECO:0000256" key="1">
    <source>
        <dbReference type="PROSITE-ProRule" id="PRU00339"/>
    </source>
</evidence>
<proteinExistence type="predicted"/>
<evidence type="ECO:0000313" key="4">
    <source>
        <dbReference type="EMBL" id="VEV97865.1"/>
    </source>
</evidence>
<feature type="transmembrane region" description="Helical" evidence="2">
    <location>
        <begin position="12"/>
        <end position="29"/>
    </location>
</feature>
<dbReference type="InterPro" id="IPR036465">
    <property type="entry name" value="vWFA_dom_sf"/>
</dbReference>
<feature type="transmembrane region" description="Helical" evidence="2">
    <location>
        <begin position="64"/>
        <end position="83"/>
    </location>
</feature>
<protein>
    <recommendedName>
        <fullName evidence="3">VWFA domain-containing protein</fullName>
    </recommendedName>
</protein>
<dbReference type="InterPro" id="IPR050768">
    <property type="entry name" value="UPF0353/GerABKA_families"/>
</dbReference>
<dbReference type="SMART" id="SM00028">
    <property type="entry name" value="TPR"/>
    <property type="match status" value="1"/>
</dbReference>
<dbReference type="AlphaFoldDB" id="A0A653E586"/>
<keyword evidence="2" id="KW-1133">Transmembrane helix</keyword>
<feature type="repeat" description="TPR" evidence="1">
    <location>
        <begin position="388"/>
        <end position="421"/>
    </location>
</feature>
<organism evidence="4">
    <name type="scientific">Pseudomonas marincola</name>
    <dbReference type="NCBI Taxonomy" id="437900"/>
    <lineage>
        <taxon>Bacteria</taxon>
        <taxon>Pseudomonadati</taxon>
        <taxon>Pseudomonadota</taxon>
        <taxon>Gammaproteobacteria</taxon>
        <taxon>Pseudomonadales</taxon>
        <taxon>Pseudomonadaceae</taxon>
        <taxon>Pseudomonas</taxon>
    </lineage>
</organism>
<dbReference type="RefSeq" id="WP_150548586.1">
    <property type="nucleotide sequence ID" value="NZ_LR215729.2"/>
</dbReference>
<keyword evidence="2" id="KW-0472">Membrane</keyword>
<evidence type="ECO:0000259" key="3">
    <source>
        <dbReference type="PROSITE" id="PS50234"/>
    </source>
</evidence>
<evidence type="ECO:0000256" key="2">
    <source>
        <dbReference type="SAM" id="Phobius"/>
    </source>
</evidence>
<dbReference type="SMART" id="SM00327">
    <property type="entry name" value="VWA"/>
    <property type="match status" value="1"/>
</dbReference>
<dbReference type="PROSITE" id="PS50234">
    <property type="entry name" value="VWFA"/>
    <property type="match status" value="1"/>
</dbReference>
<dbReference type="SUPFAM" id="SSF53300">
    <property type="entry name" value="vWA-like"/>
    <property type="match status" value="1"/>
</dbReference>
<name>A0A653E586_9PSED</name>
<gene>
    <name evidence="4" type="ORF">PMYSY11_2820</name>
</gene>
<dbReference type="InterPro" id="IPR019734">
    <property type="entry name" value="TPR_rpt"/>
</dbReference>
<dbReference type="PANTHER" id="PTHR22550">
    <property type="entry name" value="SPORE GERMINATION PROTEIN"/>
    <property type="match status" value="1"/>
</dbReference>
<dbReference type="InterPro" id="IPR002035">
    <property type="entry name" value="VWF_A"/>
</dbReference>
<dbReference type="EMBL" id="LR215729">
    <property type="protein sequence ID" value="VEV97865.1"/>
    <property type="molecule type" value="Genomic_DNA"/>
</dbReference>
<dbReference type="PANTHER" id="PTHR22550:SF14">
    <property type="entry name" value="VWFA DOMAIN-CONTAINING PROTEIN"/>
    <property type="match status" value="1"/>
</dbReference>
<reference evidence="4" key="1">
    <citation type="submission" date="2019-02" db="EMBL/GenBank/DDBJ databases">
        <authorList>
            <consortium name="Genoscope - CEA"/>
            <person name="William W."/>
        </authorList>
    </citation>
    <scope>NUCLEOTIDE SEQUENCE [LARGE SCALE GENOMIC DNA]</scope>
    <source>
        <strain evidence="4">YSy11</strain>
    </source>
</reference>
<dbReference type="Pfam" id="PF13519">
    <property type="entry name" value="VWA_2"/>
    <property type="match status" value="1"/>
</dbReference>
<feature type="domain" description="VWFA" evidence="3">
    <location>
        <begin position="96"/>
        <end position="272"/>
    </location>
</feature>
<sequence length="508" mass="55498">MDIDLSALHFIRPLWLLLLVPGLLLPIIWRNGQSMQRRLNGKIAPHLLDYLLLTPQDNHRLRPVHLCAAILIIGAIAAAGPTWQEDRPDFVDNHAPLILALDLSPSMDSRDVPPSRLEAAKHKLHDLVERRGNAHTALIAYAGSAHIVLPATDDPALLNSFIEPLSSSLLEMPGKNLLQVVEQAKRILAAEKAPGSLVIISDGADTSQLDALQQQLKGSLLQVLILAVGSEASNFDRPGLEQLAHALDAPLGSLTLNDDDLDWIELHAQKHFKAASGDANETRWKDAGYWLVWPLLLIALLCIRRGWSISWSAAIVLGIGLAQPAPAQAGGFADAFLTPDQQGRWAFEHGHLPAAAAHFKDPYWKGIAAYQASDYKLAVSTFSTLDTARGQFYLGNSQVRLFQFAPAIEAYKRALALQPDFAEAKANLKLTLALQEKSFEDAENLPGDKADELKFDNTSDRGKETELKAGKAISDELWLQNLSTSPAKFLKQKFSMQNAARTAAGTAQ</sequence>
<dbReference type="PROSITE" id="PS50005">
    <property type="entry name" value="TPR"/>
    <property type="match status" value="1"/>
</dbReference>
<accession>A0A653E586</accession>
<keyword evidence="2" id="KW-0812">Transmembrane</keyword>
<dbReference type="SUPFAM" id="SSF48452">
    <property type="entry name" value="TPR-like"/>
    <property type="match status" value="1"/>
</dbReference>